<dbReference type="GO" id="GO:0016413">
    <property type="term" value="F:O-acetyltransferase activity"/>
    <property type="evidence" value="ECO:0007669"/>
    <property type="project" value="TreeGrafter"/>
</dbReference>
<evidence type="ECO:0000256" key="3">
    <source>
        <dbReference type="ARBA" id="ARBA00022475"/>
    </source>
</evidence>
<feature type="domain" description="Acyltransferase 3" evidence="9">
    <location>
        <begin position="29"/>
        <end position="382"/>
    </location>
</feature>
<keyword evidence="5 8" id="KW-1133">Transmembrane helix</keyword>
<dbReference type="GO" id="GO:0005886">
    <property type="term" value="C:plasma membrane"/>
    <property type="evidence" value="ECO:0007669"/>
    <property type="project" value="UniProtKB-SubCell"/>
</dbReference>
<feature type="transmembrane region" description="Helical" evidence="8">
    <location>
        <begin position="32"/>
        <end position="51"/>
    </location>
</feature>
<feature type="transmembrane region" description="Helical" evidence="8">
    <location>
        <begin position="327"/>
        <end position="345"/>
    </location>
</feature>
<keyword evidence="6 8" id="KW-0472">Membrane</keyword>
<protein>
    <recommendedName>
        <fullName evidence="9">Acyltransferase 3 domain-containing protein</fullName>
    </recommendedName>
</protein>
<feature type="transmembrane region" description="Helical" evidence="8">
    <location>
        <begin position="182"/>
        <end position="200"/>
    </location>
</feature>
<dbReference type="EMBL" id="DS990242">
    <property type="protein sequence ID" value="EEQ55841.1"/>
    <property type="molecule type" value="Genomic_DNA"/>
</dbReference>
<feature type="transmembrane region" description="Helical" evidence="8">
    <location>
        <begin position="365"/>
        <end position="389"/>
    </location>
</feature>
<dbReference type="Proteomes" id="UP000005084">
    <property type="component" value="Unassembled WGS sequence"/>
</dbReference>
<sequence>MMTMPDSVSGVAVSDATVSGVAGRPRDVNYDLLRVVAMCLVIGVHVINNYMPVKMTLAGSAETVRSVLFALFMVCNPLFIMVSGRFNLTFDADRPVSTHSAGRLPGSGSDARAGGGAGQADPGSLAPYVRYYYKRFVSLIVPYLLYAGGMGFVAYLVIDHRSVGGAVSGTLFDLFSGYDDSVYWFVFMLAGFVLATPFLAAMMRAIGRSGAWLLTGLAAAVAAAEHICDLVGYPLTFLQSFPWRGLLIYYLLGFVLEYYPPSARIRRGVYALAPFALAWTVATPYLFAGQQMQVGRTLTVAFAMVVAAVFLFFRYDVHITSARVRKAIIWLAGYSYTIYLVHSPLSKVLIGPRIPVPTDGWSYAGISVLMFAATLLAALAFAVIADTVVLKPVQRLLRNVALPRKGRP</sequence>
<dbReference type="PANTHER" id="PTHR40074">
    <property type="entry name" value="O-ACETYLTRANSFERASE WECH"/>
    <property type="match status" value="1"/>
</dbReference>
<dbReference type="GO" id="GO:0009246">
    <property type="term" value="P:enterobacterial common antigen biosynthetic process"/>
    <property type="evidence" value="ECO:0007669"/>
    <property type="project" value="TreeGrafter"/>
</dbReference>
<evidence type="ECO:0000256" key="7">
    <source>
        <dbReference type="SAM" id="MobiDB-lite"/>
    </source>
</evidence>
<accession>C5ECU7</accession>
<dbReference type="AlphaFoldDB" id="C5ECU7"/>
<evidence type="ECO:0000313" key="10">
    <source>
        <dbReference type="EMBL" id="EEQ55841.1"/>
    </source>
</evidence>
<name>C5ECU7_BIFLI</name>
<dbReference type="InterPro" id="IPR002656">
    <property type="entry name" value="Acyl_transf_3_dom"/>
</dbReference>
<feature type="transmembrane region" description="Helical" evidence="8">
    <location>
        <begin position="136"/>
        <end position="158"/>
    </location>
</feature>
<feature type="transmembrane region" description="Helical" evidence="8">
    <location>
        <begin position="212"/>
        <end position="235"/>
    </location>
</feature>
<feature type="region of interest" description="Disordered" evidence="7">
    <location>
        <begin position="99"/>
        <end position="120"/>
    </location>
</feature>
<gene>
    <name evidence="10" type="ORF">BLIG_01970</name>
</gene>
<feature type="transmembrane region" description="Helical" evidence="8">
    <location>
        <begin position="241"/>
        <end position="259"/>
    </location>
</feature>
<evidence type="ECO:0000259" key="9">
    <source>
        <dbReference type="Pfam" id="PF01757"/>
    </source>
</evidence>
<dbReference type="PANTHER" id="PTHR40074:SF2">
    <property type="entry name" value="O-ACETYLTRANSFERASE WECH"/>
    <property type="match status" value="1"/>
</dbReference>
<evidence type="ECO:0000256" key="4">
    <source>
        <dbReference type="ARBA" id="ARBA00022692"/>
    </source>
</evidence>
<evidence type="ECO:0000256" key="6">
    <source>
        <dbReference type="ARBA" id="ARBA00023136"/>
    </source>
</evidence>
<organism evidence="10">
    <name type="scientific">Bifidobacterium longum subsp. infantis CCUG 52486</name>
    <dbReference type="NCBI Taxonomy" id="537937"/>
    <lineage>
        <taxon>Bacteria</taxon>
        <taxon>Bacillati</taxon>
        <taxon>Actinomycetota</taxon>
        <taxon>Actinomycetes</taxon>
        <taxon>Bifidobacteriales</taxon>
        <taxon>Bifidobacteriaceae</taxon>
        <taxon>Bifidobacterium</taxon>
    </lineage>
</organism>
<dbReference type="HOGENOM" id="CLU_705282_0_0_11"/>
<comment type="subcellular location">
    <subcellularLocation>
        <location evidence="1">Cell membrane</location>
        <topology evidence="1">Multi-pass membrane protein</topology>
    </subcellularLocation>
</comment>
<feature type="transmembrane region" description="Helical" evidence="8">
    <location>
        <begin position="268"/>
        <end position="288"/>
    </location>
</feature>
<evidence type="ECO:0000256" key="5">
    <source>
        <dbReference type="ARBA" id="ARBA00022989"/>
    </source>
</evidence>
<evidence type="ECO:0000256" key="2">
    <source>
        <dbReference type="ARBA" id="ARBA00007400"/>
    </source>
</evidence>
<keyword evidence="3" id="KW-1003">Cell membrane</keyword>
<comment type="similarity">
    <text evidence="2">Belongs to the acyltransferase 3 family.</text>
</comment>
<reference evidence="10" key="1">
    <citation type="submission" date="2008-08" db="EMBL/GenBank/DDBJ databases">
        <title>Annotation of Bifidobacterium longum subsp. infantis CCUG 52486.</title>
        <authorList>
            <consortium name="The Broad Institute Genome Sequencing Platform"/>
            <person name="Gougoulias C."/>
            <person name="Tuohy K.M."/>
            <person name="Gibson G.R."/>
            <person name="Ward D."/>
            <person name="Mehta T."/>
            <person name="Young S."/>
            <person name="Jaffe D."/>
            <person name="Gnerre S."/>
            <person name="Berlin A."/>
            <person name="Heiman D."/>
            <person name="Hepburn T."/>
            <person name="Shea T."/>
            <person name="Sykes S."/>
            <person name="Alvarado L."/>
            <person name="Kodira C."/>
            <person name="Borodovsky M."/>
            <person name="Lander E."/>
            <person name="Galagan J."/>
            <person name="Nusbaum C."/>
            <person name="Birren B."/>
        </authorList>
    </citation>
    <scope>NUCLEOTIDE SEQUENCE [LARGE SCALE GENOMIC DNA]</scope>
    <source>
        <strain evidence="10">CCUG 52486</strain>
    </source>
</reference>
<feature type="transmembrane region" description="Helical" evidence="8">
    <location>
        <begin position="294"/>
        <end position="315"/>
    </location>
</feature>
<keyword evidence="4 8" id="KW-0812">Transmembrane</keyword>
<feature type="transmembrane region" description="Helical" evidence="8">
    <location>
        <begin position="63"/>
        <end position="82"/>
    </location>
</feature>
<evidence type="ECO:0000256" key="1">
    <source>
        <dbReference type="ARBA" id="ARBA00004651"/>
    </source>
</evidence>
<evidence type="ECO:0000256" key="8">
    <source>
        <dbReference type="SAM" id="Phobius"/>
    </source>
</evidence>
<proteinExistence type="inferred from homology"/>
<dbReference type="Pfam" id="PF01757">
    <property type="entry name" value="Acyl_transf_3"/>
    <property type="match status" value="1"/>
</dbReference>